<evidence type="ECO:0000256" key="2">
    <source>
        <dbReference type="SAM" id="SignalP"/>
    </source>
</evidence>
<keyword evidence="5" id="KW-1185">Reference proteome</keyword>
<dbReference type="InterPro" id="IPR009683">
    <property type="entry name" value="Extensin-like_C"/>
</dbReference>
<feature type="domain" description="Extensin-like C-terminal" evidence="3">
    <location>
        <begin position="183"/>
        <end position="337"/>
    </location>
</feature>
<evidence type="ECO:0000259" key="3">
    <source>
        <dbReference type="Pfam" id="PF06904"/>
    </source>
</evidence>
<comment type="caution">
    <text evidence="4">The sequence shown here is derived from an EMBL/GenBank/DDBJ whole genome shotgun (WGS) entry which is preliminary data.</text>
</comment>
<dbReference type="Pfam" id="PF06904">
    <property type="entry name" value="Extensin-like_C"/>
    <property type="match status" value="1"/>
</dbReference>
<feature type="chain" id="PRO_5018049063" evidence="2">
    <location>
        <begin position="21"/>
        <end position="337"/>
    </location>
</feature>
<feature type="region of interest" description="Disordered" evidence="1">
    <location>
        <begin position="21"/>
        <end position="72"/>
    </location>
</feature>
<sequence length="337" mass="35239">MRRVWLGMAVLAVATGPLRADAPESSLRPQARGGETAAAPAAPVTPAARPVAAAPEAAAAPDTVSGPEASATPEADAWFDVDVTALAPDSSVRPQARQSAQLETVPPPAPEIAGAAVARFGPAEDAEPDWFDVNVSALAPSRSLRPPHRSPEITARAERAQEQLRRGAVCGDLAIQGETIGQVSGPGRCGIENAVRVRSVSGVRLSTPAMINCPTAVALKNWVERGLKPAVGGAGGGPVQMHVMASYSCRGRNNNPNARLSEHSFGNAIDIGAVRLADGREISVLRDWNRAEGRVLRAMHSSACGIFGTVLGPASNAAHRDHFHFDIARYRSNAYCR</sequence>
<accession>A0A3N2R7R9</accession>
<dbReference type="OrthoDB" id="9809788at2"/>
<organism evidence="4 5">
    <name type="scientific">Histidinibacterium lentulum</name>
    <dbReference type="NCBI Taxonomy" id="2480588"/>
    <lineage>
        <taxon>Bacteria</taxon>
        <taxon>Pseudomonadati</taxon>
        <taxon>Pseudomonadota</taxon>
        <taxon>Alphaproteobacteria</taxon>
        <taxon>Rhodobacterales</taxon>
        <taxon>Paracoccaceae</taxon>
        <taxon>Histidinibacterium</taxon>
    </lineage>
</organism>
<evidence type="ECO:0000313" key="5">
    <source>
        <dbReference type="Proteomes" id="UP000268016"/>
    </source>
</evidence>
<dbReference type="EMBL" id="RDRB01000002">
    <property type="protein sequence ID" value="ROU03542.1"/>
    <property type="molecule type" value="Genomic_DNA"/>
</dbReference>
<dbReference type="AlphaFoldDB" id="A0A3N2R7R9"/>
<feature type="compositionally biased region" description="Polar residues" evidence="1">
    <location>
        <begin position="92"/>
        <end position="102"/>
    </location>
</feature>
<name>A0A3N2R7R9_9RHOB</name>
<feature type="signal peptide" evidence="2">
    <location>
        <begin position="1"/>
        <end position="20"/>
    </location>
</feature>
<proteinExistence type="predicted"/>
<gene>
    <name evidence="4" type="ORF">EAT49_04395</name>
</gene>
<evidence type="ECO:0000313" key="4">
    <source>
        <dbReference type="EMBL" id="ROU03542.1"/>
    </source>
</evidence>
<keyword evidence="2" id="KW-0732">Signal</keyword>
<evidence type="ECO:0000256" key="1">
    <source>
        <dbReference type="SAM" id="MobiDB-lite"/>
    </source>
</evidence>
<feature type="compositionally biased region" description="Low complexity" evidence="1">
    <location>
        <begin position="31"/>
        <end position="61"/>
    </location>
</feature>
<feature type="region of interest" description="Disordered" evidence="1">
    <location>
        <begin position="90"/>
        <end position="109"/>
    </location>
</feature>
<dbReference type="Proteomes" id="UP000268016">
    <property type="component" value="Unassembled WGS sequence"/>
</dbReference>
<reference evidence="4 5" key="1">
    <citation type="submission" date="2018-10" db="EMBL/GenBank/DDBJ databases">
        <title>Histidinibacterium lentulum gen. nov., sp. nov., a marine bacterium from the culture broth of Picochlorum sp. 122.</title>
        <authorList>
            <person name="Wang G."/>
        </authorList>
    </citation>
    <scope>NUCLEOTIDE SEQUENCE [LARGE SCALE GENOMIC DNA]</scope>
    <source>
        <strain evidence="4 5">B17</strain>
    </source>
</reference>
<protein>
    <submittedName>
        <fullName evidence="4">Extensin-like protein</fullName>
    </submittedName>
</protein>